<proteinExistence type="predicted"/>
<reference evidence="2" key="1">
    <citation type="submission" date="2018-08" db="EMBL/GenBank/DDBJ databases">
        <authorList>
            <consortium name="PulseNet: The National Subtyping Network for Foodborne Disease Surveillance"/>
            <person name="Tarr C.L."/>
            <person name="Trees E."/>
            <person name="Katz L.S."/>
            <person name="Carleton-Romer H.A."/>
            <person name="Stroika S."/>
            <person name="Kucerova Z."/>
            <person name="Roache K.F."/>
            <person name="Sabol A.L."/>
            <person name="Besser J."/>
            <person name="Gerner-Smidt P."/>
        </authorList>
    </citation>
    <scope>NUCLEOTIDE SEQUENCE</scope>
    <source>
        <strain evidence="1">PNUSAS049162</strain>
        <strain evidence="2">PNUSAS050161</strain>
    </source>
</reference>
<comment type="caution">
    <text evidence="2">The sequence shown here is derived from an EMBL/GenBank/DDBJ whole genome shotgun (WGS) entry which is preliminary data.</text>
</comment>
<dbReference type="EMBL" id="AAGDBY010000009">
    <property type="protein sequence ID" value="EBM5892232.1"/>
    <property type="molecule type" value="Genomic_DNA"/>
</dbReference>
<organism evidence="2">
    <name type="scientific">Salmonella enterica</name>
    <name type="common">Salmonella choleraesuis</name>
    <dbReference type="NCBI Taxonomy" id="28901"/>
    <lineage>
        <taxon>Bacteria</taxon>
        <taxon>Pseudomonadati</taxon>
        <taxon>Pseudomonadota</taxon>
        <taxon>Gammaproteobacteria</taxon>
        <taxon>Enterobacterales</taxon>
        <taxon>Enterobacteriaceae</taxon>
        <taxon>Salmonella</taxon>
    </lineage>
</organism>
<gene>
    <name evidence="2" type="ORF">D1D77_02970</name>
    <name evidence="1" type="ORF">D1E52_13220</name>
</gene>
<dbReference type="AlphaFoldDB" id="A0A5T8WJE2"/>
<sequence>MEAENARGAANNEAISVVIFNIEISSDGLFQWRYNTLLLTDTFSFRRQHNCPGVFLWHNRQKKKP</sequence>
<dbReference type="EMBL" id="AAGGXD010000003">
    <property type="protein sequence ID" value="EBN8298792.1"/>
    <property type="molecule type" value="Genomic_DNA"/>
</dbReference>
<accession>A0A5T8WJE2</accession>
<name>A0A5T8WJE2_SALER</name>
<evidence type="ECO:0000313" key="1">
    <source>
        <dbReference type="EMBL" id="EBM5892232.1"/>
    </source>
</evidence>
<protein>
    <submittedName>
        <fullName evidence="2">Uncharacterized protein</fullName>
    </submittedName>
</protein>
<evidence type="ECO:0000313" key="2">
    <source>
        <dbReference type="EMBL" id="EBN8298792.1"/>
    </source>
</evidence>